<accession>A0A7W4NNE3</accession>
<comment type="caution">
    <text evidence="1">The sequence shown here is derived from an EMBL/GenBank/DDBJ whole genome shotgun (WGS) entry which is preliminary data.</text>
</comment>
<dbReference type="AlphaFoldDB" id="A0A7W4NNE3"/>
<dbReference type="Proteomes" id="UP000550787">
    <property type="component" value="Unassembled WGS sequence"/>
</dbReference>
<protein>
    <submittedName>
        <fullName evidence="1">Uncharacterized protein</fullName>
    </submittedName>
</protein>
<evidence type="ECO:0000313" key="1">
    <source>
        <dbReference type="EMBL" id="MBB2158413.1"/>
    </source>
</evidence>
<organism evidence="1 2">
    <name type="scientific">Gluconacetobacter diazotrophicus</name>
    <name type="common">Acetobacter diazotrophicus</name>
    <dbReference type="NCBI Taxonomy" id="33996"/>
    <lineage>
        <taxon>Bacteria</taxon>
        <taxon>Pseudomonadati</taxon>
        <taxon>Pseudomonadota</taxon>
        <taxon>Alphaproteobacteria</taxon>
        <taxon>Acetobacterales</taxon>
        <taxon>Acetobacteraceae</taxon>
        <taxon>Gluconacetobacter</taxon>
    </lineage>
</organism>
<dbReference type="RefSeq" id="WP_183116746.1">
    <property type="nucleotide sequence ID" value="NZ_JABEQG010000085.1"/>
</dbReference>
<reference evidence="1 2" key="1">
    <citation type="submission" date="2020-04" db="EMBL/GenBank/DDBJ databases">
        <title>Description of novel Gluconacetobacter.</title>
        <authorList>
            <person name="Sombolestani A."/>
        </authorList>
    </citation>
    <scope>NUCLEOTIDE SEQUENCE [LARGE SCALE GENOMIC DNA]</scope>
    <source>
        <strain evidence="1 2">LMG 7603</strain>
    </source>
</reference>
<evidence type="ECO:0000313" key="2">
    <source>
        <dbReference type="Proteomes" id="UP000550787"/>
    </source>
</evidence>
<gene>
    <name evidence="1" type="ORF">HLH33_19315</name>
</gene>
<name>A0A7W4NNE3_GLUDI</name>
<proteinExistence type="predicted"/>
<sequence>MPTIRISTGDQRTAENVMFEAANSDRKPEQLGSAIVPFVTSQPQAGFIDYHRVDSSLIAILAEKGVHATLVSPPAAPPSE</sequence>
<dbReference type="EMBL" id="JABEQG010000085">
    <property type="protein sequence ID" value="MBB2158413.1"/>
    <property type="molecule type" value="Genomic_DNA"/>
</dbReference>